<feature type="transmembrane region" description="Helical" evidence="1">
    <location>
        <begin position="340"/>
        <end position="364"/>
    </location>
</feature>
<dbReference type="AlphaFoldDB" id="C4FB44"/>
<dbReference type="STRING" id="521003.COLINT_03294"/>
<proteinExistence type="predicted"/>
<dbReference type="Pfam" id="PF01757">
    <property type="entry name" value="Acyl_transf_3"/>
    <property type="match status" value="1"/>
</dbReference>
<name>C4FB44_9ACTN</name>
<comment type="caution">
    <text evidence="3">The sequence shown here is derived from an EMBL/GenBank/DDBJ whole genome shotgun (WGS) entry which is preliminary data.</text>
</comment>
<feature type="transmembrane region" description="Helical" evidence="1">
    <location>
        <begin position="252"/>
        <end position="272"/>
    </location>
</feature>
<dbReference type="EMBL" id="ABXH02000030">
    <property type="protein sequence ID" value="EEP44044.1"/>
    <property type="molecule type" value="Genomic_DNA"/>
</dbReference>
<dbReference type="GO" id="GO:0016747">
    <property type="term" value="F:acyltransferase activity, transferring groups other than amino-acyl groups"/>
    <property type="evidence" value="ECO:0007669"/>
    <property type="project" value="InterPro"/>
</dbReference>
<dbReference type="InterPro" id="IPR002656">
    <property type="entry name" value="Acyl_transf_3_dom"/>
</dbReference>
<evidence type="ECO:0000256" key="1">
    <source>
        <dbReference type="SAM" id="Phobius"/>
    </source>
</evidence>
<gene>
    <name evidence="3" type="ORF">COLINT_03294</name>
</gene>
<reference evidence="3 4" key="1">
    <citation type="submission" date="2009-04" db="EMBL/GenBank/DDBJ databases">
        <authorList>
            <person name="Weinstock G."/>
            <person name="Sodergren E."/>
            <person name="Clifton S."/>
            <person name="Fulton L."/>
            <person name="Fulton B."/>
            <person name="Courtney L."/>
            <person name="Fronick C."/>
            <person name="Harrison M."/>
            <person name="Strong C."/>
            <person name="Farmer C."/>
            <person name="Delahaunty K."/>
            <person name="Markovic C."/>
            <person name="Hall O."/>
            <person name="Minx P."/>
            <person name="Tomlinson C."/>
            <person name="Mitreva M."/>
            <person name="Nelson J."/>
            <person name="Hou S."/>
            <person name="Wollam A."/>
            <person name="Pepin K.H."/>
            <person name="Johnson M."/>
            <person name="Bhonagiri V."/>
            <person name="Nash W.E."/>
            <person name="Warren W."/>
            <person name="Chinwalla A."/>
            <person name="Mardis E.R."/>
            <person name="Wilson R.K."/>
        </authorList>
    </citation>
    <scope>NUCLEOTIDE SEQUENCE [LARGE SCALE GENOMIC DNA]</scope>
    <source>
        <strain evidence="3 4">DSM 13280</strain>
    </source>
</reference>
<dbReference type="HOGENOM" id="CLU_005679_2_1_11"/>
<keyword evidence="1" id="KW-1133">Transmembrane helix</keyword>
<evidence type="ECO:0000313" key="4">
    <source>
        <dbReference type="Proteomes" id="UP000003295"/>
    </source>
</evidence>
<feature type="domain" description="Acyltransferase 3" evidence="2">
    <location>
        <begin position="31"/>
        <end position="359"/>
    </location>
</feature>
<keyword evidence="3" id="KW-0808">Transferase</keyword>
<feature type="transmembrane region" description="Helical" evidence="1">
    <location>
        <begin position="183"/>
        <end position="200"/>
    </location>
</feature>
<feature type="transmembrane region" description="Helical" evidence="1">
    <location>
        <begin position="152"/>
        <end position="171"/>
    </location>
</feature>
<dbReference type="Proteomes" id="UP000003295">
    <property type="component" value="Unassembled WGS sequence"/>
</dbReference>
<keyword evidence="3" id="KW-0012">Acyltransferase</keyword>
<sequence length="376" mass="43169">MLDDSCLKSLRDNEMECSVRMTERMDRICVFDGVRVLAMIGVFVWHTYPPRAFLGVQLPDLGARCCELFFLVSGLLEGYRHRDEFDCTVAEQASILKRKLVMFYPLHIAMFLTSFVMKAAWTSLNSAPLFSVLLNLTLTQAWSPKLMFSFNGVSWFLSALIFCYAMMPMLAYISKIVRARFRYYPLVLLVIGFLSLRVYIEFVSVENPGLLTLSFHANPFIRMLEFASAYYAGSIISEYRDGHEVACERPRFCHGILSWTIWEVLIALIVVWCVCKFDSTWLRGYYVVLLLVSLVQFSAERGGLSQLLGSRPFTRIAHYLLPFFMSHQLIFMLVRKVAPSISVEMQMCLTLLAVIVFCLAWDGLERRVRVGIKKTG</sequence>
<accession>C4FB44</accession>
<feature type="transmembrane region" description="Helical" evidence="1">
    <location>
        <begin position="100"/>
        <end position="121"/>
    </location>
</feature>
<keyword evidence="1" id="KW-0472">Membrane</keyword>
<feature type="transmembrane region" description="Helical" evidence="1">
    <location>
        <begin position="284"/>
        <end position="304"/>
    </location>
</feature>
<keyword evidence="1" id="KW-0812">Transmembrane</keyword>
<organism evidence="3 4">
    <name type="scientific">Collinsella intestinalis DSM 13280</name>
    <dbReference type="NCBI Taxonomy" id="521003"/>
    <lineage>
        <taxon>Bacteria</taxon>
        <taxon>Bacillati</taxon>
        <taxon>Actinomycetota</taxon>
        <taxon>Coriobacteriia</taxon>
        <taxon>Coriobacteriales</taxon>
        <taxon>Coriobacteriaceae</taxon>
        <taxon>Collinsella</taxon>
    </lineage>
</organism>
<evidence type="ECO:0000313" key="3">
    <source>
        <dbReference type="EMBL" id="EEP44044.1"/>
    </source>
</evidence>
<dbReference type="eggNOG" id="COG1835">
    <property type="taxonomic scope" value="Bacteria"/>
</dbReference>
<protein>
    <submittedName>
        <fullName evidence="3">Acyltransferase</fullName>
    </submittedName>
</protein>
<evidence type="ECO:0000259" key="2">
    <source>
        <dbReference type="Pfam" id="PF01757"/>
    </source>
</evidence>